<reference evidence="9" key="1">
    <citation type="submission" date="2020-06" db="EMBL/GenBank/DDBJ databases">
        <authorList>
            <consortium name="Plant Systems Biology data submission"/>
        </authorList>
    </citation>
    <scope>NUCLEOTIDE SEQUENCE</scope>
    <source>
        <strain evidence="9">D6</strain>
    </source>
</reference>
<feature type="compositionally biased region" description="Polar residues" evidence="6">
    <location>
        <begin position="391"/>
        <end position="402"/>
    </location>
</feature>
<evidence type="ECO:0000256" key="1">
    <source>
        <dbReference type="ARBA" id="ARBA00012020"/>
    </source>
</evidence>
<dbReference type="PROSITE" id="PS51977">
    <property type="entry name" value="WGR"/>
    <property type="match status" value="1"/>
</dbReference>
<evidence type="ECO:0000256" key="2">
    <source>
        <dbReference type="ARBA" id="ARBA00022676"/>
    </source>
</evidence>
<feature type="compositionally biased region" description="Basic and acidic residues" evidence="6">
    <location>
        <begin position="178"/>
        <end position="199"/>
    </location>
</feature>
<evidence type="ECO:0000256" key="3">
    <source>
        <dbReference type="ARBA" id="ARBA00022679"/>
    </source>
</evidence>
<dbReference type="GO" id="GO:0006302">
    <property type="term" value="P:double-strand break repair"/>
    <property type="evidence" value="ECO:0007669"/>
    <property type="project" value="TreeGrafter"/>
</dbReference>
<feature type="region of interest" description="Disordered" evidence="6">
    <location>
        <begin position="613"/>
        <end position="647"/>
    </location>
</feature>
<dbReference type="InterPro" id="IPR008893">
    <property type="entry name" value="WGR_domain"/>
</dbReference>
<protein>
    <recommendedName>
        <fullName evidence="1">NAD(+) ADP-ribosyltransferase</fullName>
        <ecNumber evidence="1">2.4.2.30</ecNumber>
    </recommendedName>
</protein>
<feature type="compositionally biased region" description="Polar residues" evidence="6">
    <location>
        <begin position="204"/>
        <end position="219"/>
    </location>
</feature>
<dbReference type="SUPFAM" id="SSF142921">
    <property type="entry name" value="WGR domain-like"/>
    <property type="match status" value="1"/>
</dbReference>
<keyword evidence="10" id="KW-1185">Reference proteome</keyword>
<evidence type="ECO:0000313" key="10">
    <source>
        <dbReference type="Proteomes" id="UP001153069"/>
    </source>
</evidence>
<keyword evidence="2" id="KW-0328">Glycosyltransferase</keyword>
<proteinExistence type="predicted"/>
<evidence type="ECO:0000256" key="4">
    <source>
        <dbReference type="ARBA" id="ARBA00023027"/>
    </source>
</evidence>
<keyword evidence="7" id="KW-0472">Membrane</keyword>
<organism evidence="9 10">
    <name type="scientific">Seminavis robusta</name>
    <dbReference type="NCBI Taxonomy" id="568900"/>
    <lineage>
        <taxon>Eukaryota</taxon>
        <taxon>Sar</taxon>
        <taxon>Stramenopiles</taxon>
        <taxon>Ochrophyta</taxon>
        <taxon>Bacillariophyta</taxon>
        <taxon>Bacillariophyceae</taxon>
        <taxon>Bacillariophycidae</taxon>
        <taxon>Naviculales</taxon>
        <taxon>Naviculaceae</taxon>
        <taxon>Seminavis</taxon>
    </lineage>
</organism>
<feature type="compositionally biased region" description="Basic and acidic residues" evidence="6">
    <location>
        <begin position="419"/>
        <end position="430"/>
    </location>
</feature>
<dbReference type="PANTHER" id="PTHR10459:SF60">
    <property type="entry name" value="POLY [ADP-RIBOSE] POLYMERASE 2"/>
    <property type="match status" value="1"/>
</dbReference>
<dbReference type="InterPro" id="IPR036930">
    <property type="entry name" value="WGR_dom_sf"/>
</dbReference>
<evidence type="ECO:0000313" key="9">
    <source>
        <dbReference type="EMBL" id="CAB9529297.1"/>
    </source>
</evidence>
<dbReference type="Proteomes" id="UP001153069">
    <property type="component" value="Unassembled WGS sequence"/>
</dbReference>
<dbReference type="EC" id="2.4.2.30" evidence="1"/>
<keyword evidence="7" id="KW-1133">Transmembrane helix</keyword>
<sequence>MHACWIDRYKAATRASTVECVVASVKSVAGAASSRFLFAGPPDEVPATLESTVSAAINDTNRMMASDEWTWNSAGNVTATSTFSSAILGACETLPALPVEIGAAGNDSLLVPILIAFLFGALFIMNQFLLRRQNRREHPDCKTSDVGSEEAELTPLTASDSYPSITLDPSCLAAPNNAEDKNSEANENPKETPIQEERPPTTMDPCSTTAQVSPDVNQQKMEDHKSNSTTPSGCSMVEDKDKKLAAKPVNSSSRPPKGPTKKVVAQEAKPGLDIAVLPMKKGLSQEANKDIVEPQESPMKEGLEEKSKPSKDIEKIPNSPTKKRSAAIISTSSNDTGKSPTRPSKKFRLSPSVQEGMAKCMKAWLKKDATNGPSEEGDKQIKSAAVAGAQKDNSQDSISTPISKRALKANANKSATLDGRAKKEQLDHPTQRGNASVATSHITQAQVEGVTKKKSARSTSKEGAKKLSKASTATQKAGLGGYAAPDAADGNVLDSGLAGVDGALASRARVHDEYHARLALVDLAANSDNYYVLRLALVDLAANSDKYYVLQLLVDEKPPKKKRSDKKKGGGPDYYLFTRWGRTGTGVQAKLDGPFDDEDEAKAAFKTIFKSKTGAAWGDAEPGSEPRKGKYAHLATAGSGGSANAQW</sequence>
<dbReference type="SMART" id="SM00773">
    <property type="entry name" value="WGR"/>
    <property type="match status" value="1"/>
</dbReference>
<accession>A0A9N8EW76</accession>
<evidence type="ECO:0000256" key="6">
    <source>
        <dbReference type="SAM" id="MobiDB-lite"/>
    </source>
</evidence>
<comment type="caution">
    <text evidence="9">The sequence shown here is derived from an EMBL/GenBank/DDBJ whole genome shotgun (WGS) entry which is preliminary data.</text>
</comment>
<feature type="transmembrane region" description="Helical" evidence="7">
    <location>
        <begin position="109"/>
        <end position="130"/>
    </location>
</feature>
<evidence type="ECO:0000256" key="5">
    <source>
        <dbReference type="ARBA" id="ARBA00033987"/>
    </source>
</evidence>
<name>A0A9N8EW76_9STRA</name>
<feature type="compositionally biased region" description="Polar residues" evidence="6">
    <location>
        <begin position="328"/>
        <end position="342"/>
    </location>
</feature>
<evidence type="ECO:0000256" key="7">
    <source>
        <dbReference type="SAM" id="Phobius"/>
    </source>
</evidence>
<dbReference type="InterPro" id="IPR050800">
    <property type="entry name" value="ARTD/PARP"/>
</dbReference>
<keyword evidence="4" id="KW-0520">NAD</keyword>
<keyword evidence="3" id="KW-0808">Transferase</keyword>
<dbReference type="OrthoDB" id="2017365at2759"/>
<dbReference type="GO" id="GO:1990404">
    <property type="term" value="F:NAD+-protein mono-ADP-ribosyltransferase activity"/>
    <property type="evidence" value="ECO:0007669"/>
    <property type="project" value="TreeGrafter"/>
</dbReference>
<dbReference type="EMBL" id="CAICTM010002454">
    <property type="protein sequence ID" value="CAB9529297.1"/>
    <property type="molecule type" value="Genomic_DNA"/>
</dbReference>
<feature type="region of interest" description="Disordered" evidence="6">
    <location>
        <begin position="136"/>
        <end position="469"/>
    </location>
</feature>
<gene>
    <name evidence="9" type="ORF">SEMRO_2456_G328220.1</name>
</gene>
<dbReference type="PANTHER" id="PTHR10459">
    <property type="entry name" value="DNA LIGASE"/>
    <property type="match status" value="1"/>
</dbReference>
<dbReference type="GO" id="GO:0070212">
    <property type="term" value="P:protein poly-ADP-ribosylation"/>
    <property type="evidence" value="ECO:0007669"/>
    <property type="project" value="TreeGrafter"/>
</dbReference>
<feature type="compositionally biased region" description="Basic and acidic residues" evidence="6">
    <location>
        <begin position="287"/>
        <end position="315"/>
    </location>
</feature>
<dbReference type="GO" id="GO:0003950">
    <property type="term" value="F:NAD+ poly-ADP-ribosyltransferase activity"/>
    <property type="evidence" value="ECO:0007669"/>
    <property type="project" value="UniProtKB-EC"/>
</dbReference>
<feature type="domain" description="WGR" evidence="8">
    <location>
        <begin position="507"/>
        <end position="631"/>
    </location>
</feature>
<feature type="compositionally biased region" description="Polar residues" evidence="6">
    <location>
        <begin position="431"/>
        <end position="446"/>
    </location>
</feature>
<dbReference type="AlphaFoldDB" id="A0A9N8EW76"/>
<evidence type="ECO:0000259" key="8">
    <source>
        <dbReference type="PROSITE" id="PS51977"/>
    </source>
</evidence>
<comment type="catalytic activity">
    <reaction evidence="5">
        <text>NAD(+) + (ADP-D-ribosyl)n-acceptor = nicotinamide + (ADP-D-ribosyl)n+1-acceptor + H(+).</text>
        <dbReference type="EC" id="2.4.2.30"/>
    </reaction>
</comment>
<dbReference type="Pfam" id="PF05406">
    <property type="entry name" value="WGR"/>
    <property type="match status" value="1"/>
</dbReference>
<keyword evidence="7" id="KW-0812">Transmembrane</keyword>
<dbReference type="GO" id="GO:0005730">
    <property type="term" value="C:nucleolus"/>
    <property type="evidence" value="ECO:0007669"/>
    <property type="project" value="TreeGrafter"/>
</dbReference>